<protein>
    <recommendedName>
        <fullName evidence="8">tRNA-specific adenosine deaminase</fullName>
        <ecNumber evidence="8">3.5.4.33</ecNumber>
    </recommendedName>
</protein>
<keyword evidence="11" id="KW-1185">Reference proteome</keyword>
<dbReference type="GO" id="GO:0002100">
    <property type="term" value="P:tRNA wobble adenosine to inosine editing"/>
    <property type="evidence" value="ECO:0007669"/>
    <property type="project" value="UniProtKB-UniRule"/>
</dbReference>
<comment type="similarity">
    <text evidence="1">Belongs to the cytidine and deoxycytidylate deaminase family. ADAT2 subfamily.</text>
</comment>
<dbReference type="GO" id="GO:0008270">
    <property type="term" value="F:zinc ion binding"/>
    <property type="evidence" value="ECO:0007669"/>
    <property type="project" value="UniProtKB-UniRule"/>
</dbReference>
<dbReference type="AlphaFoldDB" id="A0A1H4CVH4"/>
<feature type="active site" description="Proton donor" evidence="8">
    <location>
        <position position="57"/>
    </location>
</feature>
<dbReference type="PANTHER" id="PTHR11079:SF202">
    <property type="entry name" value="TRNA-SPECIFIC ADENOSINE DEAMINASE"/>
    <property type="match status" value="1"/>
</dbReference>
<evidence type="ECO:0000256" key="4">
    <source>
        <dbReference type="ARBA" id="ARBA00022723"/>
    </source>
</evidence>
<evidence type="ECO:0000256" key="7">
    <source>
        <dbReference type="ARBA" id="ARBA00048045"/>
    </source>
</evidence>
<evidence type="ECO:0000259" key="9">
    <source>
        <dbReference type="PROSITE" id="PS51747"/>
    </source>
</evidence>
<feature type="binding site" evidence="8">
    <location>
        <position position="55"/>
    </location>
    <ligand>
        <name>Zn(2+)</name>
        <dbReference type="ChEBI" id="CHEBI:29105"/>
        <note>catalytic</note>
    </ligand>
</feature>
<keyword evidence="4 8" id="KW-0479">Metal-binding</keyword>
<dbReference type="RefSeq" id="WP_091825554.1">
    <property type="nucleotide sequence ID" value="NZ_FNRJ01000005.1"/>
</dbReference>
<dbReference type="PROSITE" id="PS51747">
    <property type="entry name" value="CYT_DCMP_DEAMINASES_2"/>
    <property type="match status" value="1"/>
</dbReference>
<evidence type="ECO:0000256" key="2">
    <source>
        <dbReference type="ARBA" id="ARBA00011738"/>
    </source>
</evidence>
<evidence type="ECO:0000256" key="3">
    <source>
        <dbReference type="ARBA" id="ARBA00022694"/>
    </source>
</evidence>
<dbReference type="STRING" id="1122198.SAMN02745729_105165"/>
<accession>A0A1H4CVH4</accession>
<dbReference type="NCBIfam" id="NF008113">
    <property type="entry name" value="PRK10860.1"/>
    <property type="match status" value="1"/>
</dbReference>
<keyword evidence="6 8" id="KW-0862">Zinc</keyword>
<comment type="catalytic activity">
    <reaction evidence="7 8">
        <text>adenosine(34) in tRNA + H2O + H(+) = inosine(34) in tRNA + NH4(+)</text>
        <dbReference type="Rhea" id="RHEA:43168"/>
        <dbReference type="Rhea" id="RHEA-COMP:10373"/>
        <dbReference type="Rhea" id="RHEA-COMP:10374"/>
        <dbReference type="ChEBI" id="CHEBI:15377"/>
        <dbReference type="ChEBI" id="CHEBI:15378"/>
        <dbReference type="ChEBI" id="CHEBI:28938"/>
        <dbReference type="ChEBI" id="CHEBI:74411"/>
        <dbReference type="ChEBI" id="CHEBI:82852"/>
        <dbReference type="EC" id="3.5.4.33"/>
    </reaction>
</comment>
<evidence type="ECO:0000256" key="8">
    <source>
        <dbReference type="HAMAP-Rule" id="MF_00972"/>
    </source>
</evidence>
<feature type="domain" description="CMP/dCMP-type deaminase" evidence="9">
    <location>
        <begin position="4"/>
        <end position="113"/>
    </location>
</feature>
<comment type="function">
    <text evidence="8">Catalyzes the deamination of adenosine to inosine at the wobble position 34 of tRNA(Arg2).</text>
</comment>
<comment type="subunit">
    <text evidence="2 8">Homodimer.</text>
</comment>
<dbReference type="GO" id="GO:0052717">
    <property type="term" value="F:tRNA-specific adenosine-34 deaminase activity"/>
    <property type="evidence" value="ECO:0007669"/>
    <property type="project" value="UniProtKB-UniRule"/>
</dbReference>
<sequence length="171" mass="18544">MNEINDVRCMEHALELAKRASDAGEVPVGAVVVLDGQVIGEGWNRPISSHDPTAHAEIMALRQAADKVGNYRLVGAELYVTIEPCTMCAGAIVHARIARVVFGATEPKAGAVVSNGCVFDQTWVNHRPEYQGGVLAKECSEQISDFFRSRRAQKKRLKVTNGQIPDGTNSE</sequence>
<keyword evidence="5 8" id="KW-0378">Hydrolase</keyword>
<dbReference type="Pfam" id="PF00383">
    <property type="entry name" value="dCMP_cyt_deam_1"/>
    <property type="match status" value="1"/>
</dbReference>
<dbReference type="Gene3D" id="3.40.140.10">
    <property type="entry name" value="Cytidine Deaminase, domain 2"/>
    <property type="match status" value="1"/>
</dbReference>
<keyword evidence="3 8" id="KW-0819">tRNA processing</keyword>
<dbReference type="HAMAP" id="MF_00972">
    <property type="entry name" value="tRNA_aden_deaminase"/>
    <property type="match status" value="1"/>
</dbReference>
<dbReference type="InterPro" id="IPR002125">
    <property type="entry name" value="CMP_dCMP_dom"/>
</dbReference>
<feature type="binding site" evidence="8">
    <location>
        <position position="88"/>
    </location>
    <ligand>
        <name>Zn(2+)</name>
        <dbReference type="ChEBI" id="CHEBI:29105"/>
        <note>catalytic</note>
    </ligand>
</feature>
<evidence type="ECO:0000256" key="1">
    <source>
        <dbReference type="ARBA" id="ARBA00010669"/>
    </source>
</evidence>
<dbReference type="PANTHER" id="PTHR11079">
    <property type="entry name" value="CYTOSINE DEAMINASE FAMILY MEMBER"/>
    <property type="match status" value="1"/>
</dbReference>
<dbReference type="OrthoDB" id="9802676at2"/>
<dbReference type="EC" id="3.5.4.33" evidence="8"/>
<evidence type="ECO:0000313" key="11">
    <source>
        <dbReference type="Proteomes" id="UP000242469"/>
    </source>
</evidence>
<name>A0A1H4CVH4_9GAMM</name>
<comment type="cofactor">
    <cofactor evidence="8">
        <name>Zn(2+)</name>
        <dbReference type="ChEBI" id="CHEBI:29105"/>
    </cofactor>
    <text evidence="8">Binds 1 zinc ion per subunit.</text>
</comment>
<dbReference type="FunFam" id="3.40.140.10:FF:000005">
    <property type="entry name" value="tRNA-specific adenosine deaminase"/>
    <property type="match status" value="1"/>
</dbReference>
<feature type="binding site" evidence="8">
    <location>
        <position position="85"/>
    </location>
    <ligand>
        <name>Zn(2+)</name>
        <dbReference type="ChEBI" id="CHEBI:29105"/>
        <note>catalytic</note>
    </ligand>
</feature>
<organism evidence="10 11">
    <name type="scientific">Marinobacterium iners DSM 11526</name>
    <dbReference type="NCBI Taxonomy" id="1122198"/>
    <lineage>
        <taxon>Bacteria</taxon>
        <taxon>Pseudomonadati</taxon>
        <taxon>Pseudomonadota</taxon>
        <taxon>Gammaproteobacteria</taxon>
        <taxon>Oceanospirillales</taxon>
        <taxon>Oceanospirillaceae</taxon>
        <taxon>Marinobacterium</taxon>
    </lineage>
</organism>
<evidence type="ECO:0000256" key="5">
    <source>
        <dbReference type="ARBA" id="ARBA00022801"/>
    </source>
</evidence>
<evidence type="ECO:0000313" key="10">
    <source>
        <dbReference type="EMBL" id="SEA64276.1"/>
    </source>
</evidence>
<dbReference type="InterPro" id="IPR028883">
    <property type="entry name" value="tRNA_aden_deaminase"/>
</dbReference>
<evidence type="ECO:0000256" key="6">
    <source>
        <dbReference type="ARBA" id="ARBA00022833"/>
    </source>
</evidence>
<dbReference type="InterPro" id="IPR016192">
    <property type="entry name" value="APOBEC/CMP_deaminase_Zn-bd"/>
</dbReference>
<dbReference type="InterPro" id="IPR016193">
    <property type="entry name" value="Cytidine_deaminase-like"/>
</dbReference>
<dbReference type="CDD" id="cd01285">
    <property type="entry name" value="nucleoside_deaminase"/>
    <property type="match status" value="1"/>
</dbReference>
<dbReference type="Proteomes" id="UP000242469">
    <property type="component" value="Unassembled WGS sequence"/>
</dbReference>
<dbReference type="PROSITE" id="PS00903">
    <property type="entry name" value="CYT_DCMP_DEAMINASES_1"/>
    <property type="match status" value="1"/>
</dbReference>
<dbReference type="EMBL" id="FNRJ01000005">
    <property type="protein sequence ID" value="SEA64276.1"/>
    <property type="molecule type" value="Genomic_DNA"/>
</dbReference>
<proteinExistence type="inferred from homology"/>
<reference evidence="11" key="1">
    <citation type="submission" date="2016-10" db="EMBL/GenBank/DDBJ databases">
        <authorList>
            <person name="Varghese N."/>
            <person name="Submissions S."/>
        </authorList>
    </citation>
    <scope>NUCLEOTIDE SEQUENCE [LARGE SCALE GENOMIC DNA]</scope>
    <source>
        <strain evidence="11">DSM 11526</strain>
    </source>
</reference>
<dbReference type="SUPFAM" id="SSF53927">
    <property type="entry name" value="Cytidine deaminase-like"/>
    <property type="match status" value="1"/>
</dbReference>
<gene>
    <name evidence="8" type="primary">tadA</name>
    <name evidence="10" type="ORF">SAMN02745729_105165</name>
</gene>